<dbReference type="EMBL" id="CP075150">
    <property type="protein sequence ID" value="UTX43062.1"/>
    <property type="molecule type" value="Genomic_DNA"/>
</dbReference>
<evidence type="ECO:0000256" key="2">
    <source>
        <dbReference type="SAM" id="MobiDB-lite"/>
    </source>
</evidence>
<gene>
    <name evidence="3" type="ORF">GPU96_04g07970</name>
</gene>
<dbReference type="InterPro" id="IPR011667">
    <property type="entry name" value="UPF0329"/>
</dbReference>
<dbReference type="AlphaFoldDB" id="A0A9Q9C5T7"/>
<reference evidence="3" key="1">
    <citation type="submission" date="2021-05" db="EMBL/GenBank/DDBJ databases">
        <title>Encephalitozoon hellem ATCC 50604 Complete Genome.</title>
        <authorList>
            <person name="Mascarenhas dos Santos A.C."/>
            <person name="Julian A.T."/>
            <person name="Pombert J.-F."/>
        </authorList>
    </citation>
    <scope>NUCLEOTIDE SEQUENCE</scope>
    <source>
        <strain evidence="3">ATCC 50604</strain>
    </source>
</reference>
<sequence>MNYHSYIFLEYWQSSWRIKESMYFKQQRYRLMNRRKGDNNRIGMGNPMRFDVLQTLILFDRMIRSSSIENFGIIELKESEGVLLFPIIFSGTNAIVLSTTRFKDLKKNMQEEAIKFISYISDVILSFTAYDLYFEGISQLEAVFEREMRKHLKDVSENALIIYTRGRSTFDDLLLTAYNRLFECNTRDEGKRRMTVFGKCIIEMSDKMISQIPDDIDEKTKDERKNFCAYIKSCGEKCCNVEIWKEIVHAESIVCNASTGLYTKLPEEELLGLLAEGSMRRSLRKGGLSEEELNDREYIEYSIVDIKLFLDTYDKHGCEVVEEIVRQMMLGKDGREIDAKYVEKVVRVVDERRRRREIEASRHAAELLGEELSGKKSKGKAKGKKSKRKSDGKTDKKGPAVSREEERVDKESKASDEELAGAVGGVSIEDHRPKRSDRRYRIHKRVSVWMRDASSIKRALDGGREEKWKGKSIEDIERQKITHDIIEVVRLLESCDADLFFMDARTSVKDGVERSRRVAVGVLEVSGERRVGVVEAVSFKDKNGQDVIYHLMFRETVAQEIGGVMSQGISPESEMAGDSSVECSGSEGVFEYAPGTRCEVSQDTHRFVVTWKNPRNTGEVLKRLTVVCRPETI</sequence>
<feature type="compositionally biased region" description="Basic and acidic residues" evidence="2">
    <location>
        <begin position="389"/>
        <end position="416"/>
    </location>
</feature>
<feature type="compositionally biased region" description="Basic residues" evidence="2">
    <location>
        <begin position="375"/>
        <end position="388"/>
    </location>
</feature>
<dbReference type="Pfam" id="PF07753">
    <property type="entry name" value="DUF1609"/>
    <property type="match status" value="1"/>
</dbReference>
<protein>
    <submittedName>
        <fullName evidence="3">DUF1609 domain-containing protein</fullName>
    </submittedName>
</protein>
<organism evidence="3 4">
    <name type="scientific">Encephalitozoon hellem</name>
    <name type="common">Microsporidian parasite</name>
    <dbReference type="NCBI Taxonomy" id="27973"/>
    <lineage>
        <taxon>Eukaryota</taxon>
        <taxon>Fungi</taxon>
        <taxon>Fungi incertae sedis</taxon>
        <taxon>Microsporidia</taxon>
        <taxon>Unikaryonidae</taxon>
        <taxon>Encephalitozoon</taxon>
    </lineage>
</organism>
<evidence type="ECO:0000313" key="3">
    <source>
        <dbReference type="EMBL" id="UTX43062.1"/>
    </source>
</evidence>
<feature type="region of interest" description="Disordered" evidence="2">
    <location>
        <begin position="369"/>
        <end position="435"/>
    </location>
</feature>
<comment type="similarity">
    <text evidence="1">Belongs to the UPF0329 family.</text>
</comment>
<evidence type="ECO:0000256" key="1">
    <source>
        <dbReference type="ARBA" id="ARBA00009465"/>
    </source>
</evidence>
<evidence type="ECO:0000313" key="4">
    <source>
        <dbReference type="Proteomes" id="UP001059546"/>
    </source>
</evidence>
<dbReference type="Proteomes" id="UP001059546">
    <property type="component" value="Chromosome IV"/>
</dbReference>
<accession>A0A9Q9C5T7</accession>
<proteinExistence type="inferred from homology"/>
<dbReference type="InterPro" id="IPR022115">
    <property type="entry name" value="DUF3654"/>
</dbReference>
<dbReference type="Pfam" id="PF12376">
    <property type="entry name" value="DUF3654"/>
    <property type="match status" value="1"/>
</dbReference>
<name>A0A9Q9C5T7_ENCHE</name>